<sequence length="689" mass="78197">MQPSRGYKEAKRLLHKHYGDELRIASAYIDKALQWPQIKSEDGKALNAYAMFLVGCRNTMEDIESLEEMDNPTNLRTVVSKLPYKMKERWRAEAYNIKERRDRRAKFTDLVSYIERQAKIATDPLSGDIPDSRPTSAGKNDKERPPAKKEKRGSFATNVSTENQKTKGAGEKSANPNKKGSAFEKPWKEQRRSRRRSKPTSSPSRKRPPASLGPEKIKSRKSDKHVETYALMDLGSTATFITEDLRKKLNVKGKPTQILLSTMNQDRPGGQKPMNSYVISDLEVCGLEDSKFIELPKAYTHGSIPVHTENIPKQSEIRKWPYLSEVRLPEIEADVGLLIGANCSSAMEPWHVINSRNGGPYAVKTAIGWVVNGPIRKELSEKEKPPHCSVNRITVTEIEKLLVQQYNTDFPERNYDDKEEMSQEDKQFMQSVKKTTTFENGHYSIGLPLRNHKLPMPKNRCMAEQRLASLRRKFRKDPGFYEDYKCFMDNVIEKGLRRPSSDDQLNRADARHQVAGQANDKKGNPGVVNSIYDPLGLLAPVILPAKLLLKDLCKEQSGWDEDISEKHAEDWKGWTEDVTYLSNFQVNRCLKPADFGRTASAQLHHFSDASEYAYGTASYLLLENKQGKKHCSLVMGKSRVASLKQVTIPRLELTAAVVAVKIDKMLHQNSKFRYSRLPSGPIALRCSDT</sequence>
<dbReference type="AlphaFoldDB" id="A0AAD7RJN0"/>
<dbReference type="Pfam" id="PF05380">
    <property type="entry name" value="Peptidase_A17"/>
    <property type="match status" value="1"/>
</dbReference>
<dbReference type="PANTHER" id="PTHR47331:SF3">
    <property type="match status" value="1"/>
</dbReference>
<protein>
    <recommendedName>
        <fullName evidence="4">Peptidase aspartic putative domain-containing protein</fullName>
    </recommendedName>
</protein>
<feature type="region of interest" description="Disordered" evidence="1">
    <location>
        <begin position="122"/>
        <end position="224"/>
    </location>
</feature>
<reference evidence="2" key="1">
    <citation type="journal article" date="2023" name="Science">
        <title>Genome structures resolve the early diversification of teleost fishes.</title>
        <authorList>
            <person name="Parey E."/>
            <person name="Louis A."/>
            <person name="Montfort J."/>
            <person name="Bouchez O."/>
            <person name="Roques C."/>
            <person name="Iampietro C."/>
            <person name="Lluch J."/>
            <person name="Castinel A."/>
            <person name="Donnadieu C."/>
            <person name="Desvignes T."/>
            <person name="Floi Bucao C."/>
            <person name="Jouanno E."/>
            <person name="Wen M."/>
            <person name="Mejri S."/>
            <person name="Dirks R."/>
            <person name="Jansen H."/>
            <person name="Henkel C."/>
            <person name="Chen W.J."/>
            <person name="Zahm M."/>
            <person name="Cabau C."/>
            <person name="Klopp C."/>
            <person name="Thompson A.W."/>
            <person name="Robinson-Rechavi M."/>
            <person name="Braasch I."/>
            <person name="Lecointre G."/>
            <person name="Bobe J."/>
            <person name="Postlethwait J.H."/>
            <person name="Berthelot C."/>
            <person name="Roest Crollius H."/>
            <person name="Guiguen Y."/>
        </authorList>
    </citation>
    <scope>NUCLEOTIDE SEQUENCE</scope>
    <source>
        <strain evidence="2">NC1722</strain>
    </source>
</reference>
<organism evidence="2 3">
    <name type="scientific">Aldrovandia affinis</name>
    <dbReference type="NCBI Taxonomy" id="143900"/>
    <lineage>
        <taxon>Eukaryota</taxon>
        <taxon>Metazoa</taxon>
        <taxon>Chordata</taxon>
        <taxon>Craniata</taxon>
        <taxon>Vertebrata</taxon>
        <taxon>Euteleostomi</taxon>
        <taxon>Actinopterygii</taxon>
        <taxon>Neopterygii</taxon>
        <taxon>Teleostei</taxon>
        <taxon>Notacanthiformes</taxon>
        <taxon>Halosauridae</taxon>
        <taxon>Aldrovandia</taxon>
    </lineage>
</organism>
<gene>
    <name evidence="2" type="ORF">AAFF_G00185220</name>
</gene>
<name>A0AAD7RJN0_9TELE</name>
<evidence type="ECO:0000313" key="2">
    <source>
        <dbReference type="EMBL" id="KAJ8385568.1"/>
    </source>
</evidence>
<dbReference type="EMBL" id="JAINUG010000247">
    <property type="protein sequence ID" value="KAJ8385568.1"/>
    <property type="molecule type" value="Genomic_DNA"/>
</dbReference>
<feature type="compositionally biased region" description="Basic and acidic residues" evidence="1">
    <location>
        <begin position="181"/>
        <end position="190"/>
    </location>
</feature>
<dbReference type="InterPro" id="IPR008042">
    <property type="entry name" value="Retrotrans_Pao"/>
</dbReference>
<keyword evidence="3" id="KW-1185">Reference proteome</keyword>
<evidence type="ECO:0000256" key="1">
    <source>
        <dbReference type="SAM" id="MobiDB-lite"/>
    </source>
</evidence>
<evidence type="ECO:0008006" key="4">
    <source>
        <dbReference type="Google" id="ProtNLM"/>
    </source>
</evidence>
<proteinExistence type="predicted"/>
<feature type="compositionally biased region" description="Basic and acidic residues" evidence="1">
    <location>
        <begin position="139"/>
        <end position="148"/>
    </location>
</feature>
<evidence type="ECO:0000313" key="3">
    <source>
        <dbReference type="Proteomes" id="UP001221898"/>
    </source>
</evidence>
<dbReference type="Proteomes" id="UP001221898">
    <property type="component" value="Unassembled WGS sequence"/>
</dbReference>
<dbReference type="PANTHER" id="PTHR47331">
    <property type="entry name" value="PHD-TYPE DOMAIN-CONTAINING PROTEIN"/>
    <property type="match status" value="1"/>
</dbReference>
<accession>A0AAD7RJN0</accession>
<comment type="caution">
    <text evidence="2">The sequence shown here is derived from an EMBL/GenBank/DDBJ whole genome shotgun (WGS) entry which is preliminary data.</text>
</comment>
<feature type="compositionally biased region" description="Basic residues" evidence="1">
    <location>
        <begin position="191"/>
        <end position="208"/>
    </location>
</feature>